<reference evidence="1 2" key="2">
    <citation type="submission" date="2018-11" db="EMBL/GenBank/DDBJ databases">
        <authorList>
            <consortium name="Pathogen Informatics"/>
        </authorList>
    </citation>
    <scope>NUCLEOTIDE SEQUENCE [LARGE SCALE GENOMIC DNA]</scope>
</reference>
<proteinExistence type="predicted"/>
<accession>A0A183HAY1</accession>
<evidence type="ECO:0000313" key="3">
    <source>
        <dbReference type="WBParaSite" id="OFLC_0000464201-mRNA-1"/>
    </source>
</evidence>
<reference evidence="3" key="1">
    <citation type="submission" date="2016-06" db="UniProtKB">
        <authorList>
            <consortium name="WormBaseParasite"/>
        </authorList>
    </citation>
    <scope>IDENTIFICATION</scope>
</reference>
<evidence type="ECO:0000313" key="2">
    <source>
        <dbReference type="Proteomes" id="UP000267606"/>
    </source>
</evidence>
<dbReference type="AlphaFoldDB" id="A0A183HAY1"/>
<sequence length="71" mass="8224">MPKSLRDFMVKYEVFGLCIIGFFHRMTQERIAAAHTLTCLYNKTNLNEIDDSIHVEIRGADVVKDLHEVET</sequence>
<dbReference type="EMBL" id="UZAJ01003628">
    <property type="protein sequence ID" value="VDO40600.1"/>
    <property type="molecule type" value="Genomic_DNA"/>
</dbReference>
<dbReference type="Proteomes" id="UP000267606">
    <property type="component" value="Unassembled WGS sequence"/>
</dbReference>
<name>A0A183HAY1_9BILA</name>
<keyword evidence="2" id="KW-1185">Reference proteome</keyword>
<organism evidence="3">
    <name type="scientific">Onchocerca flexuosa</name>
    <dbReference type="NCBI Taxonomy" id="387005"/>
    <lineage>
        <taxon>Eukaryota</taxon>
        <taxon>Metazoa</taxon>
        <taxon>Ecdysozoa</taxon>
        <taxon>Nematoda</taxon>
        <taxon>Chromadorea</taxon>
        <taxon>Rhabditida</taxon>
        <taxon>Spirurina</taxon>
        <taxon>Spiruromorpha</taxon>
        <taxon>Filarioidea</taxon>
        <taxon>Onchocercidae</taxon>
        <taxon>Onchocerca</taxon>
    </lineage>
</organism>
<dbReference type="WBParaSite" id="OFLC_0000464201-mRNA-1">
    <property type="protein sequence ID" value="OFLC_0000464201-mRNA-1"/>
    <property type="gene ID" value="OFLC_0000464201"/>
</dbReference>
<gene>
    <name evidence="1" type="ORF">OFLC_LOCUS4643</name>
</gene>
<protein>
    <submittedName>
        <fullName evidence="1 3">Uncharacterized protein</fullName>
    </submittedName>
</protein>
<evidence type="ECO:0000313" key="1">
    <source>
        <dbReference type="EMBL" id="VDO40600.1"/>
    </source>
</evidence>